<feature type="domain" description="CRISPR type III-associated protein" evidence="4">
    <location>
        <begin position="317"/>
        <end position="518"/>
    </location>
</feature>
<evidence type="ECO:0000259" key="4">
    <source>
        <dbReference type="Pfam" id="PF03787"/>
    </source>
</evidence>
<name>A0A837DBW5_9PSEU</name>
<dbReference type="AlphaFoldDB" id="A0A837DBW5"/>
<dbReference type="CDD" id="cd09726">
    <property type="entry name" value="RAMP_I_III"/>
    <property type="match status" value="1"/>
</dbReference>
<dbReference type="OrthoDB" id="5362408at2"/>
<dbReference type="RefSeq" id="WP_037312333.1">
    <property type="nucleotide sequence ID" value="NZ_FOWS01000001.1"/>
</dbReference>
<dbReference type="PANTHER" id="PTHR35579">
    <property type="entry name" value="CRISPR SYSTEM CMS ENDORIBONUCLEASE CSM3"/>
    <property type="match status" value="1"/>
</dbReference>
<feature type="region of interest" description="Disordered" evidence="3">
    <location>
        <begin position="617"/>
        <end position="670"/>
    </location>
</feature>
<feature type="domain" description="CRISPR type III-associated protein" evidence="4">
    <location>
        <begin position="41"/>
        <end position="90"/>
    </location>
</feature>
<dbReference type="Pfam" id="PF03787">
    <property type="entry name" value="RAMPs"/>
    <property type="match status" value="2"/>
</dbReference>
<reference evidence="5 6" key="1">
    <citation type="submission" date="2014-10" db="EMBL/GenBank/DDBJ databases">
        <title>Genome sequence of Micropolyspora internatus JCM3315.</title>
        <authorList>
            <person name="Shin S.-K."/>
            <person name="Yi H."/>
        </authorList>
    </citation>
    <scope>NUCLEOTIDE SEQUENCE [LARGE SCALE GENOMIC DNA]</scope>
    <source>
        <strain evidence="5 6">JCM 3315</strain>
    </source>
</reference>
<feature type="region of interest" description="Disordered" evidence="3">
    <location>
        <begin position="409"/>
        <end position="428"/>
    </location>
</feature>
<dbReference type="PANTHER" id="PTHR35579:SF6">
    <property type="entry name" value="DUF324 DOMAIN-CONTAINING PROTEIN"/>
    <property type="match status" value="1"/>
</dbReference>
<evidence type="ECO:0000256" key="2">
    <source>
        <dbReference type="ARBA" id="ARBA00093789"/>
    </source>
</evidence>
<dbReference type="NCBIfam" id="TIGR03986">
    <property type="entry name" value="TIGR03986 family CRISPR-associated RAMP protein"/>
    <property type="match status" value="1"/>
</dbReference>
<comment type="subunit">
    <text evidence="2">Part of the Csm effector complex that includes Cas10, Csm2, Csm3, Csm4 and Csm5.</text>
</comment>
<dbReference type="InterPro" id="IPR005537">
    <property type="entry name" value="RAMP_III_fam"/>
</dbReference>
<sequence length="670" mass="73536">MAGTFVNPYTFVPFPDAPPNRARPHGHAGRSELLSGTLKVTIHTETGVLIRGFGTEETPDVPRRADGTPFIPGSSLKGALRSLHETITGGCLRVFDSDFVPGYRDSVTVNTTRGLRMAIVAEHVSEDVPPTLLVCPDEDDPPTLHHDLLVRAAGGGPPLRSGERLAVTFTRGRPDAAYRDDEGEWVVFISDAKVRDAAGGRKRNYRAQLRRYPVGAVARAVPDEVWQDFLHAVDGADDLRTAQLTKRDPGDVFADVTFNGRVIGQRHYASRRLHEGQPVWVRLDSDGEIESLRLSMIWRHPGSVSAGQRVDPGFHACREWESLCPSCQVFGSADTEGKDTPKARQNSYRGHVRFSDAVLVKRAKSKKKKGGAGKDSAIETLKLAPLGTPKPGSGQFYLVNDERVRGNAGDPPLREWGSAADLPRPRPLRGRKHYWHTELGSSPQTYRAKARPHHSSELTTDVAFLRKGNTFSATLVFTDLDEIQLGGLLAALQPSTLLGEEKVWQHIGGGKPFGFGACTLTIDPSGSDVWRTGTRYGVSCPPAKLDVEALIGQFREWMERHCPEVVQTWPLLAKALKPDTVKADKVWYPPGDSSSSPAQASEAFDTGFAFWQQTSGTEYQKKNGKRRGNPLMALPDLADDDQELPIIDKADECDLPNQQRLPGNPRGGRR</sequence>
<dbReference type="InterPro" id="IPR023825">
    <property type="entry name" value="CRISPR-assoc_RAMP_BGP1436"/>
</dbReference>
<accession>A0A837DBW5</accession>
<dbReference type="InterPro" id="IPR052216">
    <property type="entry name" value="CRISPR_Csm3_endoribonuclease"/>
</dbReference>
<comment type="caution">
    <text evidence="5">The sequence shown here is derived from an EMBL/GenBank/DDBJ whole genome shotgun (WGS) entry which is preliminary data.</text>
</comment>
<dbReference type="GO" id="GO:0051607">
    <property type="term" value="P:defense response to virus"/>
    <property type="evidence" value="ECO:0007669"/>
    <property type="project" value="UniProtKB-KW"/>
</dbReference>
<evidence type="ECO:0000256" key="3">
    <source>
        <dbReference type="SAM" id="MobiDB-lite"/>
    </source>
</evidence>
<evidence type="ECO:0000256" key="1">
    <source>
        <dbReference type="ARBA" id="ARBA00023118"/>
    </source>
</evidence>
<evidence type="ECO:0000313" key="5">
    <source>
        <dbReference type="EMBL" id="KHF43296.1"/>
    </source>
</evidence>
<organism evidence="5 6">
    <name type="scientific">Saccharomonospora viridis</name>
    <dbReference type="NCBI Taxonomy" id="1852"/>
    <lineage>
        <taxon>Bacteria</taxon>
        <taxon>Bacillati</taxon>
        <taxon>Actinomycetota</taxon>
        <taxon>Actinomycetes</taxon>
        <taxon>Pseudonocardiales</taxon>
        <taxon>Pseudonocardiaceae</taxon>
        <taxon>Saccharomonospora</taxon>
    </lineage>
</organism>
<dbReference type="EMBL" id="JRZE01000006">
    <property type="protein sequence ID" value="KHF43296.1"/>
    <property type="molecule type" value="Genomic_DNA"/>
</dbReference>
<evidence type="ECO:0000313" key="6">
    <source>
        <dbReference type="Proteomes" id="UP000030848"/>
    </source>
</evidence>
<gene>
    <name evidence="5" type="ORF">MINT15_34980</name>
</gene>
<proteinExistence type="predicted"/>
<keyword evidence="1" id="KW-0051">Antiviral defense</keyword>
<dbReference type="Proteomes" id="UP000030848">
    <property type="component" value="Unassembled WGS sequence"/>
</dbReference>
<protein>
    <submittedName>
        <fullName evidence="5">RAMP superfamily protein probably involved in DNA repair</fullName>
    </submittedName>
</protein>